<gene>
    <name evidence="9" type="ORF">C7455_107151</name>
</gene>
<dbReference type="Pfam" id="PF00908">
    <property type="entry name" value="dTDP_sugar_isom"/>
    <property type="match status" value="1"/>
</dbReference>
<sequence>MIRPLRTFRAGPLTGTTGFNGAWAGRRLVEQRARVTGKPLAHKPGQGVHDLLCAGRELSPDLRAGLAHPDAKVWVDPSGDAIVLRVAAQATLSEGVCDPVRGCSSNPTRTKTVLQALRCPCAAALTVASDKVYRAPGPGRPGTAGLSPALRNPGATRAFQHALDAGVDHPIPVDDRLTGLTQEALKRGPVGAKMSICDLLRLSQEVTGRALRAEAPAKTLLPAAPKLAVDSGLARSGTAPGAERLSVARAGFARDRGGLERRPPAWKFRQGRHPMPRDRAFGRRENLDRWTPDGGVPHGAAWMQLAHTHIPGVLEVEGLAQIDARGGTRHGCWAEGLVAIGLDFPSAQASLSTNLRGLLHRRAEPHRGAKPLRCVAGAIWDVTVDLRAESLAFRCRHRLWRHACRDGSALDTGRPARPAAISKRDRNRPDLPHA</sequence>
<comment type="catalytic activity">
    <reaction evidence="1">
        <text>dTDP-4-dehydro-6-deoxy-alpha-D-glucose = dTDP-4-dehydro-beta-L-rhamnose</text>
        <dbReference type="Rhea" id="RHEA:16969"/>
        <dbReference type="ChEBI" id="CHEBI:57649"/>
        <dbReference type="ChEBI" id="CHEBI:62830"/>
        <dbReference type="EC" id="5.1.3.13"/>
    </reaction>
</comment>
<evidence type="ECO:0000256" key="4">
    <source>
        <dbReference type="ARBA" id="ARBA00019595"/>
    </source>
</evidence>
<dbReference type="EC" id="5.1.3.13" evidence="3"/>
<dbReference type="SUPFAM" id="SSF51182">
    <property type="entry name" value="RmlC-like cupins"/>
    <property type="match status" value="1"/>
</dbReference>
<evidence type="ECO:0000256" key="3">
    <source>
        <dbReference type="ARBA" id="ARBA00012098"/>
    </source>
</evidence>
<reference evidence="9 10" key="1">
    <citation type="submission" date="2018-05" db="EMBL/GenBank/DDBJ databases">
        <title>Genomic Encyclopedia of Type Strains, Phase IV (KMG-IV): sequencing the most valuable type-strain genomes for metagenomic binning, comparative biology and taxonomic classification.</title>
        <authorList>
            <person name="Goeker M."/>
        </authorList>
    </citation>
    <scope>NUCLEOTIDE SEQUENCE [LARGE SCALE GENOMIC DNA]</scope>
    <source>
        <strain evidence="9 10">DSM 16097</strain>
    </source>
</reference>
<dbReference type="Gene3D" id="2.60.120.10">
    <property type="entry name" value="Jelly Rolls"/>
    <property type="match status" value="1"/>
</dbReference>
<dbReference type="EMBL" id="QGGW01000007">
    <property type="protein sequence ID" value="PWK59606.1"/>
    <property type="molecule type" value="Genomic_DNA"/>
</dbReference>
<comment type="caution">
    <text evidence="9">The sequence shown here is derived from an EMBL/GenBank/DDBJ whole genome shotgun (WGS) entry which is preliminary data.</text>
</comment>
<evidence type="ECO:0000256" key="6">
    <source>
        <dbReference type="ARBA" id="ARBA00031424"/>
    </source>
</evidence>
<feature type="region of interest" description="Disordered" evidence="8">
    <location>
        <begin position="409"/>
        <end position="434"/>
    </location>
</feature>
<organism evidence="9 10">
    <name type="scientific">Roseicyclus mahoneyensis</name>
    <dbReference type="NCBI Taxonomy" id="164332"/>
    <lineage>
        <taxon>Bacteria</taxon>
        <taxon>Pseudomonadati</taxon>
        <taxon>Pseudomonadota</taxon>
        <taxon>Alphaproteobacteria</taxon>
        <taxon>Rhodobacterales</taxon>
        <taxon>Roseobacteraceae</taxon>
        <taxon>Roseicyclus</taxon>
    </lineage>
</organism>
<dbReference type="InterPro" id="IPR014710">
    <property type="entry name" value="RmlC-like_jellyroll"/>
</dbReference>
<accession>A0A316GF80</accession>
<dbReference type="InterPro" id="IPR000888">
    <property type="entry name" value="RmlC-like"/>
</dbReference>
<evidence type="ECO:0000313" key="10">
    <source>
        <dbReference type="Proteomes" id="UP000245708"/>
    </source>
</evidence>
<dbReference type="Proteomes" id="UP000245708">
    <property type="component" value="Unassembled WGS sequence"/>
</dbReference>
<keyword evidence="10" id="KW-1185">Reference proteome</keyword>
<comment type="function">
    <text evidence="2">Catalyzes the epimerization of the C3' and C5'positions of dTDP-6-deoxy-D-xylo-4-hexulose, forming dTDP-6-deoxy-L-lyxo-4-hexulose.</text>
</comment>
<dbReference type="InterPro" id="IPR011051">
    <property type="entry name" value="RmlC_Cupin_sf"/>
</dbReference>
<protein>
    <recommendedName>
        <fullName evidence="4">dTDP-4-dehydrorhamnose 3,5-epimerase</fullName>
        <ecNumber evidence="3">5.1.3.13</ecNumber>
    </recommendedName>
    <alternativeName>
        <fullName evidence="6">Thymidine diphospho-4-keto-rhamnose 3,5-epimerase</fullName>
    </alternativeName>
    <alternativeName>
        <fullName evidence="5">dTDP-4-keto-6-deoxyglucose 3,5-epimerase</fullName>
    </alternativeName>
    <alternativeName>
        <fullName evidence="7">dTDP-6-deoxy-D-xylo-4-hexulose 3,5-epimerase</fullName>
    </alternativeName>
</protein>
<dbReference type="RefSeq" id="WP_146200008.1">
    <property type="nucleotide sequence ID" value="NZ_QGGW01000007.1"/>
</dbReference>
<name>A0A316GF80_9RHOB</name>
<evidence type="ECO:0000256" key="1">
    <source>
        <dbReference type="ARBA" id="ARBA00001298"/>
    </source>
</evidence>
<evidence type="ECO:0000256" key="5">
    <source>
        <dbReference type="ARBA" id="ARBA00029758"/>
    </source>
</evidence>
<dbReference type="GO" id="GO:0008830">
    <property type="term" value="F:dTDP-4-dehydrorhamnose 3,5-epimerase activity"/>
    <property type="evidence" value="ECO:0007669"/>
    <property type="project" value="UniProtKB-EC"/>
</dbReference>
<evidence type="ECO:0000313" key="9">
    <source>
        <dbReference type="EMBL" id="PWK59606.1"/>
    </source>
</evidence>
<dbReference type="AlphaFoldDB" id="A0A316GF80"/>
<feature type="compositionally biased region" description="Basic and acidic residues" evidence="8">
    <location>
        <begin position="422"/>
        <end position="434"/>
    </location>
</feature>
<proteinExistence type="predicted"/>
<evidence type="ECO:0000256" key="8">
    <source>
        <dbReference type="SAM" id="MobiDB-lite"/>
    </source>
</evidence>
<evidence type="ECO:0000256" key="2">
    <source>
        <dbReference type="ARBA" id="ARBA00001997"/>
    </source>
</evidence>
<evidence type="ECO:0000256" key="7">
    <source>
        <dbReference type="ARBA" id="ARBA00033311"/>
    </source>
</evidence>